<evidence type="ECO:0000259" key="9">
    <source>
        <dbReference type="Pfam" id="PF02852"/>
    </source>
</evidence>
<keyword evidence="4 7" id="KW-0274">FAD</keyword>
<evidence type="ECO:0000256" key="1">
    <source>
        <dbReference type="ARBA" id="ARBA00007532"/>
    </source>
</evidence>
<evidence type="ECO:0000256" key="4">
    <source>
        <dbReference type="ARBA" id="ARBA00022827"/>
    </source>
</evidence>
<dbReference type="RefSeq" id="WP_112378316.1">
    <property type="nucleotide sequence ID" value="NZ_CP030104.1"/>
</dbReference>
<dbReference type="SUPFAM" id="SSF55424">
    <property type="entry name" value="FAD/NAD-linked reductases, dimerisation (C-terminal) domain"/>
    <property type="match status" value="1"/>
</dbReference>
<dbReference type="AlphaFoldDB" id="A0A2Z4LT67"/>
<protein>
    <recommendedName>
        <fullName evidence="2">Dihydrolipoyl dehydrogenase</fullName>
    </recommendedName>
    <alternativeName>
        <fullName evidence="6">Dihydrolipoamide dehydrogenase</fullName>
    </alternativeName>
</protein>
<keyword evidence="12" id="KW-1185">Reference proteome</keyword>
<dbReference type="GO" id="GO:0004148">
    <property type="term" value="F:dihydrolipoyl dehydrogenase (NADH) activity"/>
    <property type="evidence" value="ECO:0007669"/>
    <property type="project" value="TreeGrafter"/>
</dbReference>
<accession>A0A2Z4LT67</accession>
<dbReference type="InterPro" id="IPR004099">
    <property type="entry name" value="Pyr_nucl-diS_OxRdtase_dimer"/>
</dbReference>
<evidence type="ECO:0000313" key="11">
    <source>
        <dbReference type="EMBL" id="AWX44880.1"/>
    </source>
</evidence>
<organism evidence="11 12">
    <name type="scientific">Flagellimonas maritima</name>
    <dbReference type="NCBI Taxonomy" id="1383885"/>
    <lineage>
        <taxon>Bacteria</taxon>
        <taxon>Pseudomonadati</taxon>
        <taxon>Bacteroidota</taxon>
        <taxon>Flavobacteriia</taxon>
        <taxon>Flavobacteriales</taxon>
        <taxon>Flavobacteriaceae</taxon>
        <taxon>Flagellimonas</taxon>
    </lineage>
</organism>
<dbReference type="InterPro" id="IPR036188">
    <property type="entry name" value="FAD/NAD-bd_sf"/>
</dbReference>
<dbReference type="GO" id="GO:0050660">
    <property type="term" value="F:flavin adenine dinucleotide binding"/>
    <property type="evidence" value="ECO:0007669"/>
    <property type="project" value="TreeGrafter"/>
</dbReference>
<evidence type="ECO:0000256" key="7">
    <source>
        <dbReference type="PIRSR" id="PIRSR000350-3"/>
    </source>
</evidence>
<proteinExistence type="inferred from homology"/>
<feature type="domain" description="FAD/NAD(P)-binding" evidence="10">
    <location>
        <begin position="4"/>
        <end position="314"/>
    </location>
</feature>
<name>A0A2Z4LT67_9FLAO</name>
<feature type="domain" description="Pyridine nucleotide-disulphide oxidoreductase dimerisation" evidence="9">
    <location>
        <begin position="338"/>
        <end position="439"/>
    </location>
</feature>
<evidence type="ECO:0000256" key="6">
    <source>
        <dbReference type="ARBA" id="ARBA00031281"/>
    </source>
</evidence>
<dbReference type="PANTHER" id="PTHR22912:SF217">
    <property type="entry name" value="DIHYDROLIPOYL DEHYDROGENASE"/>
    <property type="match status" value="1"/>
</dbReference>
<dbReference type="SUPFAM" id="SSF51905">
    <property type="entry name" value="FAD/NAD(P)-binding domain"/>
    <property type="match status" value="1"/>
</dbReference>
<sequence length="447" mass="49795">MEQFDVFVIGSGIAGQTVAEKCVNGNLKVAIADKREFGGTCANRGCDPKKVMLGFIEVLQRAKNLEGKGITDLPKLKWQNIQKFKKNFTDNVPASTEKKLRELNIKLYHQSPKFIDESTLLVEGKTISFKKAVIATGYEPTRLSFKGAEYTMTSDNFLDLKKLPKSMVFIGAGYVGMEFANIASAMGVLVTVIDKSDRPLKAFDKDLVNDLVISCESRGINFIFNANIESIEKLKKNLRITYTKNGKERRLKSRTVFNTAGRVPAIAELDLENANVDFNENGVITNEYLQSKSNRSIYSCGDVSDKGLPLTPLSGLQGYIVGDNIISDNSKSIKLPVVPSVVFTHPNIASVGLSEEEAKRRYKNVVVEHKNLKDWFNATHINSPKYACKIISNKRTDKILGAHILSETAAEIINIFVMAINQKMTVYDIKQTIFTYPSWGYDTKSMV</sequence>
<feature type="binding site" evidence="7">
    <location>
        <position position="302"/>
    </location>
    <ligand>
        <name>FAD</name>
        <dbReference type="ChEBI" id="CHEBI:57692"/>
    </ligand>
</feature>
<keyword evidence="3" id="KW-0285">Flavoprotein</keyword>
<dbReference type="KEGG" id="spon:HME9304_01885"/>
<reference evidence="11 12" key="1">
    <citation type="submission" date="2018-06" db="EMBL/GenBank/DDBJ databases">
        <title>Spongiibacterium sp. HME9304 Genome sequencing and assembly.</title>
        <authorList>
            <person name="Kang H."/>
            <person name="Kim H."/>
            <person name="Joh K."/>
        </authorList>
    </citation>
    <scope>NUCLEOTIDE SEQUENCE [LARGE SCALE GENOMIC DNA]</scope>
    <source>
        <strain evidence="11 12">HME9304</strain>
    </source>
</reference>
<keyword evidence="7" id="KW-0547">Nucleotide-binding</keyword>
<dbReference type="Gene3D" id="3.30.390.30">
    <property type="match status" value="1"/>
</dbReference>
<feature type="binding site" evidence="7">
    <location>
        <position position="261"/>
    </location>
    <ligand>
        <name>NAD(+)</name>
        <dbReference type="ChEBI" id="CHEBI:57540"/>
    </ligand>
</feature>
<dbReference type="Pfam" id="PF07992">
    <property type="entry name" value="Pyr_redox_2"/>
    <property type="match status" value="1"/>
</dbReference>
<dbReference type="GO" id="GO:0006103">
    <property type="term" value="P:2-oxoglutarate metabolic process"/>
    <property type="evidence" value="ECO:0007669"/>
    <property type="project" value="TreeGrafter"/>
</dbReference>
<gene>
    <name evidence="11" type="ORF">HME9304_01885</name>
</gene>
<dbReference type="PRINTS" id="PR00368">
    <property type="entry name" value="FADPNR"/>
</dbReference>
<dbReference type="OrthoDB" id="9800167at2"/>
<keyword evidence="5 7" id="KW-0520">NAD</keyword>
<feature type="binding site" evidence="7">
    <location>
        <position position="50"/>
    </location>
    <ligand>
        <name>FAD</name>
        <dbReference type="ChEBI" id="CHEBI:57692"/>
    </ligand>
</feature>
<dbReference type="PANTHER" id="PTHR22912">
    <property type="entry name" value="DISULFIDE OXIDOREDUCTASE"/>
    <property type="match status" value="1"/>
</dbReference>
<dbReference type="EMBL" id="CP030104">
    <property type="protein sequence ID" value="AWX44880.1"/>
    <property type="molecule type" value="Genomic_DNA"/>
</dbReference>
<evidence type="ECO:0000259" key="10">
    <source>
        <dbReference type="Pfam" id="PF07992"/>
    </source>
</evidence>
<evidence type="ECO:0000256" key="2">
    <source>
        <dbReference type="ARBA" id="ARBA00016961"/>
    </source>
</evidence>
<dbReference type="Pfam" id="PF02852">
    <property type="entry name" value="Pyr_redox_dim"/>
    <property type="match status" value="1"/>
</dbReference>
<feature type="binding site" evidence="7">
    <location>
        <begin position="171"/>
        <end position="178"/>
    </location>
    <ligand>
        <name>NAD(+)</name>
        <dbReference type="ChEBI" id="CHEBI:57540"/>
    </ligand>
</feature>
<keyword evidence="11" id="KW-0560">Oxidoreductase</keyword>
<dbReference type="Proteomes" id="UP000248536">
    <property type="component" value="Chromosome"/>
</dbReference>
<dbReference type="InterPro" id="IPR050151">
    <property type="entry name" value="Class-I_Pyr_Nuc-Dis_Oxidored"/>
</dbReference>
<dbReference type="PIRSF" id="PIRSF000350">
    <property type="entry name" value="Mercury_reductase_MerA"/>
    <property type="match status" value="1"/>
</dbReference>
<dbReference type="Gene3D" id="3.50.50.60">
    <property type="entry name" value="FAD/NAD(P)-binding domain"/>
    <property type="match status" value="2"/>
</dbReference>
<dbReference type="PRINTS" id="PR00411">
    <property type="entry name" value="PNDRDTASEI"/>
</dbReference>
<comment type="similarity">
    <text evidence="1">Belongs to the class-I pyridine nucleotide-disulfide oxidoreductase family.</text>
</comment>
<dbReference type="InterPro" id="IPR023753">
    <property type="entry name" value="FAD/NAD-binding_dom"/>
</dbReference>
<evidence type="ECO:0000256" key="5">
    <source>
        <dbReference type="ARBA" id="ARBA00023027"/>
    </source>
</evidence>
<evidence type="ECO:0000256" key="8">
    <source>
        <dbReference type="PIRSR" id="PIRSR000350-4"/>
    </source>
</evidence>
<evidence type="ECO:0000313" key="12">
    <source>
        <dbReference type="Proteomes" id="UP000248536"/>
    </source>
</evidence>
<dbReference type="InterPro" id="IPR016156">
    <property type="entry name" value="FAD/NAD-linked_Rdtase_dimer_sf"/>
</dbReference>
<evidence type="ECO:0000256" key="3">
    <source>
        <dbReference type="ARBA" id="ARBA00022630"/>
    </source>
</evidence>
<feature type="disulfide bond" description="Redox-active" evidence="8">
    <location>
        <begin position="41"/>
        <end position="46"/>
    </location>
</feature>
<dbReference type="InterPro" id="IPR001100">
    <property type="entry name" value="Pyr_nuc-diS_OxRdtase"/>
</dbReference>
<comment type="cofactor">
    <cofactor evidence="7">
        <name>FAD</name>
        <dbReference type="ChEBI" id="CHEBI:57692"/>
    </cofactor>
    <text evidence="7">Binds 1 FAD per subunit.</text>
</comment>